<sequence>MPTALRVTLALLATLLPHVSGLTCHVCRSQPPSASGPASANSTLGLILTLALHSPPDCRQFGADDPQFRTECPLGLNSTCAVAEDTAGRRVKTCFGAARGAQGCFTEPGGTFCLCRGDLCNEAAVGARSVSVVLVVGLVTALAVW</sequence>
<evidence type="ECO:0008006" key="4">
    <source>
        <dbReference type="Google" id="ProtNLM"/>
    </source>
</evidence>
<feature type="chain" id="PRO_5025586970" description="Protein sleepless" evidence="1">
    <location>
        <begin position="22"/>
        <end position="145"/>
    </location>
</feature>
<evidence type="ECO:0000313" key="2">
    <source>
        <dbReference type="EMBL" id="KAF0300139.1"/>
    </source>
</evidence>
<reference evidence="2 3" key="1">
    <citation type="submission" date="2019-07" db="EMBL/GenBank/DDBJ databases">
        <title>Draft genome assembly of a fouling barnacle, Amphibalanus amphitrite (Darwin, 1854): The first reference genome for Thecostraca.</title>
        <authorList>
            <person name="Kim W."/>
        </authorList>
    </citation>
    <scope>NUCLEOTIDE SEQUENCE [LARGE SCALE GENOMIC DNA]</scope>
    <source>
        <strain evidence="2">SNU_AA5</strain>
        <tissue evidence="2">Soma without cirri and trophi</tissue>
    </source>
</reference>
<feature type="signal peptide" evidence="1">
    <location>
        <begin position="1"/>
        <end position="21"/>
    </location>
</feature>
<organism evidence="2 3">
    <name type="scientific">Amphibalanus amphitrite</name>
    <name type="common">Striped barnacle</name>
    <name type="synonym">Balanus amphitrite</name>
    <dbReference type="NCBI Taxonomy" id="1232801"/>
    <lineage>
        <taxon>Eukaryota</taxon>
        <taxon>Metazoa</taxon>
        <taxon>Ecdysozoa</taxon>
        <taxon>Arthropoda</taxon>
        <taxon>Crustacea</taxon>
        <taxon>Multicrustacea</taxon>
        <taxon>Cirripedia</taxon>
        <taxon>Thoracica</taxon>
        <taxon>Thoracicalcarea</taxon>
        <taxon>Balanomorpha</taxon>
        <taxon>Balanoidea</taxon>
        <taxon>Balanidae</taxon>
        <taxon>Amphibalaninae</taxon>
        <taxon>Amphibalanus</taxon>
    </lineage>
</organism>
<dbReference type="EMBL" id="VIIS01001290">
    <property type="protein sequence ID" value="KAF0300139.1"/>
    <property type="molecule type" value="Genomic_DNA"/>
</dbReference>
<evidence type="ECO:0000256" key="1">
    <source>
        <dbReference type="SAM" id="SignalP"/>
    </source>
</evidence>
<protein>
    <recommendedName>
        <fullName evidence="4">Protein sleepless</fullName>
    </recommendedName>
</protein>
<name>A0A6A4W4A0_AMPAM</name>
<keyword evidence="1" id="KW-0732">Signal</keyword>
<keyword evidence="3" id="KW-1185">Reference proteome</keyword>
<proteinExistence type="predicted"/>
<comment type="caution">
    <text evidence="2">The sequence shown here is derived from an EMBL/GenBank/DDBJ whole genome shotgun (WGS) entry which is preliminary data.</text>
</comment>
<dbReference type="AlphaFoldDB" id="A0A6A4W4A0"/>
<gene>
    <name evidence="2" type="ORF">FJT64_027314</name>
</gene>
<evidence type="ECO:0000313" key="3">
    <source>
        <dbReference type="Proteomes" id="UP000440578"/>
    </source>
</evidence>
<accession>A0A6A4W4A0</accession>
<dbReference type="Proteomes" id="UP000440578">
    <property type="component" value="Unassembled WGS sequence"/>
</dbReference>